<proteinExistence type="predicted"/>
<evidence type="ECO:0000313" key="1">
    <source>
        <dbReference type="EMBL" id="THC93090.1"/>
    </source>
</evidence>
<sequence>MEREKPLKETVPSALWSLNLTKRKFSGVEQLVEITFIRHAFSDGLPPRETKMCVVFIVLRKEGQMNEEGYVNVADQLGLSGERGTKQYL</sequence>
<dbReference type="AlphaFoldDB" id="A0A4S3JD80"/>
<protein>
    <submittedName>
        <fullName evidence="1">Uncharacterized protein</fullName>
    </submittedName>
</protein>
<accession>A0A4S3JD80</accession>
<gene>
    <name evidence="1" type="ORF">EYZ11_007428</name>
</gene>
<dbReference type="Proteomes" id="UP000308092">
    <property type="component" value="Unassembled WGS sequence"/>
</dbReference>
<organism evidence="1 2">
    <name type="scientific">Aspergillus tanneri</name>
    <dbReference type="NCBI Taxonomy" id="1220188"/>
    <lineage>
        <taxon>Eukaryota</taxon>
        <taxon>Fungi</taxon>
        <taxon>Dikarya</taxon>
        <taxon>Ascomycota</taxon>
        <taxon>Pezizomycotina</taxon>
        <taxon>Eurotiomycetes</taxon>
        <taxon>Eurotiomycetidae</taxon>
        <taxon>Eurotiales</taxon>
        <taxon>Aspergillaceae</taxon>
        <taxon>Aspergillus</taxon>
        <taxon>Aspergillus subgen. Circumdati</taxon>
    </lineage>
</organism>
<comment type="caution">
    <text evidence="1">The sequence shown here is derived from an EMBL/GenBank/DDBJ whole genome shotgun (WGS) entry which is preliminary data.</text>
</comment>
<keyword evidence="2" id="KW-1185">Reference proteome</keyword>
<reference evidence="1 2" key="1">
    <citation type="submission" date="2019-03" db="EMBL/GenBank/DDBJ databases">
        <title>The genome sequence of a newly discovered highly antifungal drug resistant Aspergillus species, Aspergillus tanneri NIH 1004.</title>
        <authorList>
            <person name="Mounaud S."/>
            <person name="Singh I."/>
            <person name="Joardar V."/>
            <person name="Pakala S."/>
            <person name="Pakala S."/>
            <person name="Venepally P."/>
            <person name="Hoover J."/>
            <person name="Nierman W."/>
            <person name="Chung J."/>
            <person name="Losada L."/>
        </authorList>
    </citation>
    <scope>NUCLEOTIDE SEQUENCE [LARGE SCALE GENOMIC DNA]</scope>
    <source>
        <strain evidence="1 2">NIH1004</strain>
    </source>
</reference>
<dbReference type="EMBL" id="SOSA01000287">
    <property type="protein sequence ID" value="THC93090.1"/>
    <property type="molecule type" value="Genomic_DNA"/>
</dbReference>
<name>A0A4S3JD80_9EURO</name>
<dbReference type="VEuPathDB" id="FungiDB:EYZ11_007428"/>
<evidence type="ECO:0000313" key="2">
    <source>
        <dbReference type="Proteomes" id="UP000308092"/>
    </source>
</evidence>